<evidence type="ECO:0000256" key="5">
    <source>
        <dbReference type="ARBA" id="ARBA00022989"/>
    </source>
</evidence>
<evidence type="ECO:0000256" key="7">
    <source>
        <dbReference type="SAM" id="Phobius"/>
    </source>
</evidence>
<evidence type="ECO:0000256" key="1">
    <source>
        <dbReference type="ARBA" id="ARBA00004651"/>
    </source>
</evidence>
<dbReference type="GO" id="GO:0005886">
    <property type="term" value="C:plasma membrane"/>
    <property type="evidence" value="ECO:0007669"/>
    <property type="project" value="UniProtKB-SubCell"/>
</dbReference>
<dbReference type="OrthoDB" id="9807187at2"/>
<dbReference type="Pfam" id="PF01899">
    <property type="entry name" value="MNHE"/>
    <property type="match status" value="1"/>
</dbReference>
<dbReference type="AlphaFoldDB" id="A0A1I7NEP0"/>
<reference evidence="9" key="1">
    <citation type="submission" date="2016-10" db="EMBL/GenBank/DDBJ databases">
        <authorList>
            <person name="Varghese N."/>
            <person name="Submissions S."/>
        </authorList>
    </citation>
    <scope>NUCLEOTIDE SEQUENCE [LARGE SCALE GENOMIC DNA]</scope>
    <source>
        <strain evidence="9">DSM 1565</strain>
    </source>
</reference>
<feature type="transmembrane region" description="Helical" evidence="7">
    <location>
        <begin position="28"/>
        <end position="47"/>
    </location>
</feature>
<dbReference type="InterPro" id="IPR002758">
    <property type="entry name" value="Cation_antiport_E"/>
</dbReference>
<dbReference type="PIRSF" id="PIRSF019239">
    <property type="entry name" value="MrpE"/>
    <property type="match status" value="1"/>
</dbReference>
<dbReference type="STRING" id="51670.SAMN04488557_1844"/>
<keyword evidence="3" id="KW-1003">Cell membrane</keyword>
<keyword evidence="9" id="KW-1185">Reference proteome</keyword>
<gene>
    <name evidence="8" type="ORF">SAMN04488557_1844</name>
</gene>
<dbReference type="EMBL" id="FPCH01000002">
    <property type="protein sequence ID" value="SFV33120.1"/>
    <property type="molecule type" value="Genomic_DNA"/>
</dbReference>
<dbReference type="NCBIfam" id="NF006520">
    <property type="entry name" value="PRK08965.1-4"/>
    <property type="match status" value="1"/>
</dbReference>
<keyword evidence="6 7" id="KW-0472">Membrane</keyword>
<dbReference type="PANTHER" id="PTHR34584:SF1">
    <property type="entry name" value="NA(+)_H(+) ANTIPORTER SUBUNIT E1"/>
    <property type="match status" value="1"/>
</dbReference>
<proteinExistence type="inferred from homology"/>
<evidence type="ECO:0000256" key="2">
    <source>
        <dbReference type="ARBA" id="ARBA00006228"/>
    </source>
</evidence>
<accession>A0A1I7NEP0</accession>
<organism evidence="8 9">
    <name type="scientific">Hyphomicrobium facile</name>
    <dbReference type="NCBI Taxonomy" id="51670"/>
    <lineage>
        <taxon>Bacteria</taxon>
        <taxon>Pseudomonadati</taxon>
        <taxon>Pseudomonadota</taxon>
        <taxon>Alphaproteobacteria</taxon>
        <taxon>Hyphomicrobiales</taxon>
        <taxon>Hyphomicrobiaceae</taxon>
        <taxon>Hyphomicrobium</taxon>
    </lineage>
</organism>
<dbReference type="RefSeq" id="WP_092867265.1">
    <property type="nucleotide sequence ID" value="NZ_FPCH01000002.1"/>
</dbReference>
<dbReference type="PANTHER" id="PTHR34584">
    <property type="entry name" value="NA(+)/H(+) ANTIPORTER SUBUNIT E1"/>
    <property type="match status" value="1"/>
</dbReference>
<name>A0A1I7NEP0_9HYPH</name>
<evidence type="ECO:0000313" key="9">
    <source>
        <dbReference type="Proteomes" id="UP000199423"/>
    </source>
</evidence>
<dbReference type="Proteomes" id="UP000199423">
    <property type="component" value="Unassembled WGS sequence"/>
</dbReference>
<protein>
    <submittedName>
        <fullName evidence="8">Multisubunit potassium/proton antiporter, PhaE subunit</fullName>
    </submittedName>
</protein>
<evidence type="ECO:0000313" key="8">
    <source>
        <dbReference type="EMBL" id="SFV33120.1"/>
    </source>
</evidence>
<comment type="subcellular location">
    <subcellularLocation>
        <location evidence="1">Cell membrane</location>
        <topology evidence="1">Multi-pass membrane protein</topology>
    </subcellularLocation>
</comment>
<keyword evidence="5 7" id="KW-1133">Transmembrane helix</keyword>
<comment type="similarity">
    <text evidence="2">Belongs to the CPA3 antiporters (TC 2.A.63) subunit E family.</text>
</comment>
<keyword evidence="4 7" id="KW-0812">Transmembrane</keyword>
<feature type="transmembrane region" description="Helical" evidence="7">
    <location>
        <begin position="103"/>
        <end position="124"/>
    </location>
</feature>
<dbReference type="GO" id="GO:0008324">
    <property type="term" value="F:monoatomic cation transmembrane transporter activity"/>
    <property type="evidence" value="ECO:0007669"/>
    <property type="project" value="InterPro"/>
</dbReference>
<evidence type="ECO:0000256" key="3">
    <source>
        <dbReference type="ARBA" id="ARBA00022475"/>
    </source>
</evidence>
<dbReference type="NCBIfam" id="NF006518">
    <property type="entry name" value="PRK08965.1-2"/>
    <property type="match status" value="1"/>
</dbReference>
<sequence>MTALVPHPVLSVFLLGLWLLLNQSLSPGHVLLGGVIAVAGGLAISTLEMPRTRVRKPFAIVRLAFVVLLDIVRSNIAVTRIILAPTPPAKSGFVTIPLELRDHYALATLACIITSTPGTVWVSFDSAKGLLLIHVLDLIDETTWVQLIKTRYERALMEIFE</sequence>
<feature type="transmembrane region" description="Helical" evidence="7">
    <location>
        <begin position="59"/>
        <end position="83"/>
    </location>
</feature>
<evidence type="ECO:0000256" key="4">
    <source>
        <dbReference type="ARBA" id="ARBA00022692"/>
    </source>
</evidence>
<evidence type="ECO:0000256" key="6">
    <source>
        <dbReference type="ARBA" id="ARBA00023136"/>
    </source>
</evidence>